<keyword evidence="2" id="KW-1185">Reference proteome</keyword>
<accession>A0AAU9CPX9</accession>
<reference evidence="1 2" key="1">
    <citation type="submission" date="2021-12" db="EMBL/GenBank/DDBJ databases">
        <title>Genome sequencing of bacteria with rrn-lacking chromosome and rrn-plasmid.</title>
        <authorList>
            <person name="Anda M."/>
            <person name="Iwasaki W."/>
        </authorList>
    </citation>
    <scope>NUCLEOTIDE SEQUENCE [LARGE SCALE GENOMIC DNA]</scope>
    <source>
        <strain evidence="1 2">DSM 100852</strain>
    </source>
</reference>
<sequence>MVKLIARFFVCVFLLTSCQTYYTKNKKFNDEFTSGHLEQAEKTLEKNSKEGSGKERFLYFVNQGVVLQLLGKYEESNVWFEKAYIFTEDYQKNYVNEALTFLVNPTTTVYPAEDHERFYVLYYKAVNYLKLGSHDAALVECRRLNNLVNRLSDKYKSKNKFKADAFIHNLIGLIYDADGDVNNAFIAYRNALKIYDGSYTADFGLGAPEQLKKDLLRTAYLNGFDEELRKFEHQFGMKYKHTPMNGQGDVVFLWGNGLGPVKDEWGINFIITESYPGVVVFQNVQQGLSFPFPIPAGERSGIEGLKTVRVVFPKYVERPVYFGGAELVTQDGQRVALEKVEDVNAISFKILKERMLWTFGKTLLRVALKQVAAYELGKESKGLGVAAQILGAVSEKADTRNWQTLPHSIYYARIRMPEGKNGMSLNLYPESGGTAKHDISVDIKAGQTQFKTFSSLEVNPAFYQQGDNGYRYGY</sequence>
<protein>
    <recommendedName>
        <fullName evidence="3">Tetratricopeptide repeat protein</fullName>
    </recommendedName>
</protein>
<name>A0AAU9CPX9_9BACT</name>
<dbReference type="InterPro" id="IPR011990">
    <property type="entry name" value="TPR-like_helical_dom_sf"/>
</dbReference>
<evidence type="ECO:0000313" key="2">
    <source>
        <dbReference type="Proteomes" id="UP001348817"/>
    </source>
</evidence>
<dbReference type="PROSITE" id="PS51257">
    <property type="entry name" value="PROKAR_LIPOPROTEIN"/>
    <property type="match status" value="1"/>
</dbReference>
<dbReference type="AlphaFoldDB" id="A0AAU9CPX9"/>
<gene>
    <name evidence="1" type="ORF">FUAX_14340</name>
</gene>
<dbReference type="Gene3D" id="1.25.40.10">
    <property type="entry name" value="Tetratricopeptide repeat domain"/>
    <property type="match status" value="1"/>
</dbReference>
<dbReference type="SMART" id="SM00028">
    <property type="entry name" value="TPR"/>
    <property type="match status" value="2"/>
</dbReference>
<organism evidence="1 2">
    <name type="scientific">Fulvitalea axinellae</name>
    <dbReference type="NCBI Taxonomy" id="1182444"/>
    <lineage>
        <taxon>Bacteria</taxon>
        <taxon>Pseudomonadati</taxon>
        <taxon>Bacteroidota</taxon>
        <taxon>Cytophagia</taxon>
        <taxon>Cytophagales</taxon>
        <taxon>Persicobacteraceae</taxon>
        <taxon>Fulvitalea</taxon>
    </lineage>
</organism>
<evidence type="ECO:0000313" key="1">
    <source>
        <dbReference type="EMBL" id="BDD09002.1"/>
    </source>
</evidence>
<dbReference type="KEGG" id="fax:FUAX_14340"/>
<dbReference type="InterPro" id="IPR019734">
    <property type="entry name" value="TPR_rpt"/>
</dbReference>
<dbReference type="EMBL" id="AP025314">
    <property type="protein sequence ID" value="BDD09002.1"/>
    <property type="molecule type" value="Genomic_DNA"/>
</dbReference>
<dbReference type="RefSeq" id="WP_338394227.1">
    <property type="nucleotide sequence ID" value="NZ_AP025314.1"/>
</dbReference>
<dbReference type="SUPFAM" id="SSF48452">
    <property type="entry name" value="TPR-like"/>
    <property type="match status" value="1"/>
</dbReference>
<dbReference type="Proteomes" id="UP001348817">
    <property type="component" value="Chromosome"/>
</dbReference>
<proteinExistence type="predicted"/>
<evidence type="ECO:0008006" key="3">
    <source>
        <dbReference type="Google" id="ProtNLM"/>
    </source>
</evidence>